<evidence type="ECO:0000259" key="2">
    <source>
        <dbReference type="Pfam" id="PF07859"/>
    </source>
</evidence>
<evidence type="ECO:0000313" key="3">
    <source>
        <dbReference type="EMBL" id="MBL7627798.1"/>
    </source>
</evidence>
<dbReference type="InterPro" id="IPR013094">
    <property type="entry name" value="AB_hydrolase_3"/>
</dbReference>
<dbReference type="Pfam" id="PF07859">
    <property type="entry name" value="Abhydrolase_3"/>
    <property type="match status" value="1"/>
</dbReference>
<dbReference type="InterPro" id="IPR050300">
    <property type="entry name" value="GDXG_lipolytic_enzyme"/>
</dbReference>
<dbReference type="Proteomes" id="UP000604475">
    <property type="component" value="Unassembled WGS sequence"/>
</dbReference>
<evidence type="ECO:0000313" key="4">
    <source>
        <dbReference type="Proteomes" id="UP000604475"/>
    </source>
</evidence>
<gene>
    <name evidence="3" type="ORF">I7412_11575</name>
</gene>
<organism evidence="3 4">
    <name type="scientific">Frankia nepalensis</name>
    <dbReference type="NCBI Taxonomy" id="1836974"/>
    <lineage>
        <taxon>Bacteria</taxon>
        <taxon>Bacillati</taxon>
        <taxon>Actinomycetota</taxon>
        <taxon>Actinomycetes</taxon>
        <taxon>Frankiales</taxon>
        <taxon>Frankiaceae</taxon>
        <taxon>Frankia</taxon>
    </lineage>
</organism>
<evidence type="ECO:0000256" key="1">
    <source>
        <dbReference type="ARBA" id="ARBA00022801"/>
    </source>
</evidence>
<name>A0A937R8U0_9ACTN</name>
<proteinExistence type="predicted"/>
<protein>
    <submittedName>
        <fullName evidence="3">Alpha/beta hydrolase</fullName>
    </submittedName>
</protein>
<reference evidence="3" key="1">
    <citation type="submission" date="2020-12" db="EMBL/GenBank/DDBJ databases">
        <title>Genomic characterization of non-nitrogen-fixing Frankia strains.</title>
        <authorList>
            <person name="Carlos-Shanley C."/>
            <person name="Guerra T."/>
            <person name="Hahn D."/>
        </authorList>
    </citation>
    <scope>NUCLEOTIDE SEQUENCE</scope>
    <source>
        <strain evidence="3">CN6</strain>
    </source>
</reference>
<comment type="caution">
    <text evidence="3">The sequence shown here is derived from an EMBL/GenBank/DDBJ whole genome shotgun (WGS) entry which is preliminary data.</text>
</comment>
<dbReference type="EMBL" id="JAEACQ010000164">
    <property type="protein sequence ID" value="MBL7627798.1"/>
    <property type="molecule type" value="Genomic_DNA"/>
</dbReference>
<dbReference type="InterPro" id="IPR029058">
    <property type="entry name" value="AB_hydrolase_fold"/>
</dbReference>
<dbReference type="PANTHER" id="PTHR48081:SF8">
    <property type="entry name" value="ALPHA_BETA HYDROLASE FOLD-3 DOMAIN-CONTAINING PROTEIN-RELATED"/>
    <property type="match status" value="1"/>
</dbReference>
<sequence>MGLDALASEMDELARAAVNPFGVVSSMHSDRVAARASRQRRRLFLPRHHLVVDDGVTDALTMRRPESVEDNMQSPTFHPDLRAARFLPRAIVGPRSLGVVRALIRFTALSTNSWAVVEKIGTEVSVRVFRPESPHPGGPALLWIHGGGMVMGTAAIDDRFCRWLAGELGIIVASVDYRLAPEYPYPVPLHDCYSGLRWLATQPDVDASRIAIGGASAGGGLAAALALLAKQEGEIQPAFQLLVYPMLDDRTSDRSDIDARRLRIWSHSSNRFGWNAYLGGRVGVEVPALAAPARADDLTGLPPAWIGVGTHDLFHDEDVHYAARLTASGVSCFLHEVPGAYHGFDTLETSAAVSRTFREAKVAALAEALGIPRNPAREGPARRRRK</sequence>
<feature type="domain" description="Alpha/beta hydrolase fold-3" evidence="2">
    <location>
        <begin position="141"/>
        <end position="344"/>
    </location>
</feature>
<accession>A0A937R8U0</accession>
<keyword evidence="1 3" id="KW-0378">Hydrolase</keyword>
<dbReference type="Gene3D" id="3.40.50.1820">
    <property type="entry name" value="alpha/beta hydrolase"/>
    <property type="match status" value="1"/>
</dbReference>
<dbReference type="AlphaFoldDB" id="A0A937R8U0"/>
<dbReference type="GO" id="GO:0016787">
    <property type="term" value="F:hydrolase activity"/>
    <property type="evidence" value="ECO:0007669"/>
    <property type="project" value="UniProtKB-KW"/>
</dbReference>
<dbReference type="PANTHER" id="PTHR48081">
    <property type="entry name" value="AB HYDROLASE SUPERFAMILY PROTEIN C4A8.06C"/>
    <property type="match status" value="1"/>
</dbReference>
<keyword evidence="4" id="KW-1185">Reference proteome</keyword>
<dbReference type="SUPFAM" id="SSF53474">
    <property type="entry name" value="alpha/beta-Hydrolases"/>
    <property type="match status" value="1"/>
</dbReference>